<gene>
    <name evidence="2" type="ORF">OJAV_G00085050</name>
</gene>
<evidence type="ECO:0000313" key="2">
    <source>
        <dbReference type="EMBL" id="RVE67763.1"/>
    </source>
</evidence>
<reference evidence="2 3" key="1">
    <citation type="submission" date="2018-11" db="EMBL/GenBank/DDBJ databases">
        <authorList>
            <person name="Lopez-Roques C."/>
            <person name="Donnadieu C."/>
            <person name="Bouchez O."/>
            <person name="Klopp C."/>
            <person name="Cabau C."/>
            <person name="Zahm M."/>
        </authorList>
    </citation>
    <scope>NUCLEOTIDE SEQUENCE [LARGE SCALE GENOMIC DNA]</scope>
    <source>
        <strain evidence="2">RS831</strain>
        <tissue evidence="2">Whole body</tissue>
    </source>
</reference>
<accession>A0A3S2UC43</accession>
<protein>
    <submittedName>
        <fullName evidence="2">Uncharacterized protein</fullName>
    </submittedName>
</protein>
<name>A0A3S2UC43_ORYJA</name>
<reference evidence="2 3" key="2">
    <citation type="submission" date="2019-01" db="EMBL/GenBank/DDBJ databases">
        <title>A chromosome length genome reference of the Java medaka (oryzias javanicus).</title>
        <authorList>
            <person name="Herpin A."/>
            <person name="Takehana Y."/>
            <person name="Naruse K."/>
            <person name="Ansai S."/>
            <person name="Kawaguchi M."/>
        </authorList>
    </citation>
    <scope>NUCLEOTIDE SEQUENCE [LARGE SCALE GENOMIC DNA]</scope>
    <source>
        <strain evidence="2">RS831</strain>
        <tissue evidence="2">Whole body</tissue>
    </source>
</reference>
<proteinExistence type="predicted"/>
<dbReference type="Proteomes" id="UP000283210">
    <property type="component" value="Chromosome 9"/>
</dbReference>
<evidence type="ECO:0000313" key="3">
    <source>
        <dbReference type="Proteomes" id="UP000283210"/>
    </source>
</evidence>
<organism evidence="2 3">
    <name type="scientific">Oryzias javanicus</name>
    <name type="common">Javanese ricefish</name>
    <name type="synonym">Aplocheilus javanicus</name>
    <dbReference type="NCBI Taxonomy" id="123683"/>
    <lineage>
        <taxon>Eukaryota</taxon>
        <taxon>Metazoa</taxon>
        <taxon>Chordata</taxon>
        <taxon>Craniata</taxon>
        <taxon>Vertebrata</taxon>
        <taxon>Euteleostomi</taxon>
        <taxon>Actinopterygii</taxon>
        <taxon>Neopterygii</taxon>
        <taxon>Teleostei</taxon>
        <taxon>Neoteleostei</taxon>
        <taxon>Acanthomorphata</taxon>
        <taxon>Ovalentaria</taxon>
        <taxon>Atherinomorphae</taxon>
        <taxon>Beloniformes</taxon>
        <taxon>Adrianichthyidae</taxon>
        <taxon>Oryziinae</taxon>
        <taxon>Oryzias</taxon>
    </lineage>
</organism>
<sequence>MRPTNPSVQLKSHLKETSEETGAESRTAAPEQEASSKPKGAPLGVKRLALQPAALRLDAQLLLQRRLSRAVLLHPHRKALFFF</sequence>
<feature type="region of interest" description="Disordered" evidence="1">
    <location>
        <begin position="1"/>
        <end position="44"/>
    </location>
</feature>
<feature type="compositionally biased region" description="Polar residues" evidence="1">
    <location>
        <begin position="1"/>
        <end position="10"/>
    </location>
</feature>
<dbReference type="AlphaFoldDB" id="A0A3S2UC43"/>
<evidence type="ECO:0000256" key="1">
    <source>
        <dbReference type="SAM" id="MobiDB-lite"/>
    </source>
</evidence>
<dbReference type="EMBL" id="CM012445">
    <property type="protein sequence ID" value="RVE67763.1"/>
    <property type="molecule type" value="Genomic_DNA"/>
</dbReference>
<keyword evidence="3" id="KW-1185">Reference proteome</keyword>